<gene>
    <name evidence="1" type="ORF">HF526_29125</name>
</gene>
<organism evidence="1 2">
    <name type="scientific">Pseudonocardia acidicola</name>
    <dbReference type="NCBI Taxonomy" id="2724939"/>
    <lineage>
        <taxon>Bacteria</taxon>
        <taxon>Bacillati</taxon>
        <taxon>Actinomycetota</taxon>
        <taxon>Actinomycetes</taxon>
        <taxon>Pseudonocardiales</taxon>
        <taxon>Pseudonocardiaceae</taxon>
        <taxon>Pseudonocardia</taxon>
    </lineage>
</organism>
<reference evidence="1 2" key="1">
    <citation type="submission" date="2020-04" db="EMBL/GenBank/DDBJ databases">
        <authorList>
            <person name="Klaysubun C."/>
            <person name="Duangmal K."/>
            <person name="Lipun K."/>
        </authorList>
    </citation>
    <scope>NUCLEOTIDE SEQUENCE [LARGE SCALE GENOMIC DNA]</scope>
    <source>
        <strain evidence="1 2">K10HN5</strain>
    </source>
</reference>
<accession>A0ABX1SJT3</accession>
<dbReference type="EMBL" id="JAAXLA010000081">
    <property type="protein sequence ID" value="NMI01326.1"/>
    <property type="molecule type" value="Genomic_DNA"/>
</dbReference>
<evidence type="ECO:0000313" key="1">
    <source>
        <dbReference type="EMBL" id="NMI01326.1"/>
    </source>
</evidence>
<dbReference type="RefSeq" id="WP_169384789.1">
    <property type="nucleotide sequence ID" value="NZ_JAAXLA010000081.1"/>
</dbReference>
<dbReference type="Proteomes" id="UP000820669">
    <property type="component" value="Unassembled WGS sequence"/>
</dbReference>
<sequence length="118" mass="12965">MTTVAHAPIRLMTCRGECPAAARYPAHHDRLLTIDTDLEELLALLELAVTWHELDYSDTPVLGPDAWFRFAELHSWTFPERAERAFSLALDIVGRGAAGPPPEGVGPSLASVIDFVRS</sequence>
<evidence type="ECO:0000313" key="2">
    <source>
        <dbReference type="Proteomes" id="UP000820669"/>
    </source>
</evidence>
<protein>
    <submittedName>
        <fullName evidence="1">Uncharacterized protein</fullName>
    </submittedName>
</protein>
<proteinExistence type="predicted"/>
<name>A0ABX1SJT3_9PSEU</name>
<keyword evidence="2" id="KW-1185">Reference proteome</keyword>
<comment type="caution">
    <text evidence="1">The sequence shown here is derived from an EMBL/GenBank/DDBJ whole genome shotgun (WGS) entry which is preliminary data.</text>
</comment>